<accession>A0ABR4BLU8</accession>
<dbReference type="EMBL" id="JBHFEH010000001">
    <property type="protein sequence ID" value="KAL2058767.1"/>
    <property type="molecule type" value="Genomic_DNA"/>
</dbReference>
<feature type="signal peptide" evidence="1">
    <location>
        <begin position="1"/>
        <end position="19"/>
    </location>
</feature>
<protein>
    <submittedName>
        <fullName evidence="2">Uncharacterized protein</fullName>
    </submittedName>
</protein>
<proteinExistence type="predicted"/>
<evidence type="ECO:0000313" key="3">
    <source>
        <dbReference type="Proteomes" id="UP001590951"/>
    </source>
</evidence>
<gene>
    <name evidence="2" type="ORF">ABVK25_000058</name>
</gene>
<keyword evidence="3" id="KW-1185">Reference proteome</keyword>
<evidence type="ECO:0000256" key="1">
    <source>
        <dbReference type="SAM" id="SignalP"/>
    </source>
</evidence>
<name>A0ABR4BLU8_9LECA</name>
<comment type="caution">
    <text evidence="2">The sequence shown here is derived from an EMBL/GenBank/DDBJ whole genome shotgun (WGS) entry which is preliminary data.</text>
</comment>
<organism evidence="2 3">
    <name type="scientific">Lepraria finkii</name>
    <dbReference type="NCBI Taxonomy" id="1340010"/>
    <lineage>
        <taxon>Eukaryota</taxon>
        <taxon>Fungi</taxon>
        <taxon>Dikarya</taxon>
        <taxon>Ascomycota</taxon>
        <taxon>Pezizomycotina</taxon>
        <taxon>Lecanoromycetes</taxon>
        <taxon>OSLEUM clade</taxon>
        <taxon>Lecanoromycetidae</taxon>
        <taxon>Lecanorales</taxon>
        <taxon>Lecanorineae</taxon>
        <taxon>Stereocaulaceae</taxon>
        <taxon>Lepraria</taxon>
    </lineage>
</organism>
<keyword evidence="1" id="KW-0732">Signal</keyword>
<dbReference type="Proteomes" id="UP001590951">
    <property type="component" value="Unassembled WGS sequence"/>
</dbReference>
<feature type="chain" id="PRO_5045084796" evidence="1">
    <location>
        <begin position="20"/>
        <end position="110"/>
    </location>
</feature>
<sequence>MQIFTVAAAIALLATQVCSAPASTKAEARNFQAQIRFNGADPDAFFTLSARTDGVSFPIYNPLSITSITLYGGATCTFTGIDGSKTVVVGASTVPVGPPQTQVSGVCDAL</sequence>
<evidence type="ECO:0000313" key="2">
    <source>
        <dbReference type="EMBL" id="KAL2058767.1"/>
    </source>
</evidence>
<reference evidence="2 3" key="1">
    <citation type="submission" date="2024-09" db="EMBL/GenBank/DDBJ databases">
        <title>Rethinking Asexuality: The Enigmatic Case of Functional Sexual Genes in Lepraria (Stereocaulaceae).</title>
        <authorList>
            <person name="Doellman M."/>
            <person name="Sun Y."/>
            <person name="Barcenas-Pena A."/>
            <person name="Lumbsch H.T."/>
            <person name="Grewe F."/>
        </authorList>
    </citation>
    <scope>NUCLEOTIDE SEQUENCE [LARGE SCALE GENOMIC DNA]</scope>
    <source>
        <strain evidence="2 3">Grewe 0041</strain>
    </source>
</reference>